<proteinExistence type="predicted"/>
<sequence>MKNRWLGMAYVLPLLIACNSESSAIKVFCETVSKKQIDSPHYSNLMTTRK</sequence>
<keyword evidence="2" id="KW-1185">Reference proteome</keyword>
<evidence type="ECO:0000313" key="2">
    <source>
        <dbReference type="Proteomes" id="UP001059912"/>
    </source>
</evidence>
<evidence type="ECO:0008006" key="3">
    <source>
        <dbReference type="Google" id="ProtNLM"/>
    </source>
</evidence>
<gene>
    <name evidence="1" type="ORF">HB762_24065</name>
</gene>
<evidence type="ECO:0000313" key="1">
    <source>
        <dbReference type="EMBL" id="UTZ32887.1"/>
    </source>
</evidence>
<protein>
    <recommendedName>
        <fullName evidence="3">Lipoprotein</fullName>
    </recommendedName>
</protein>
<reference evidence="1" key="1">
    <citation type="submission" date="2020-03" db="EMBL/GenBank/DDBJ databases">
        <title>Five strains of Vibrio campbellii isolated from Mariana Trench.</title>
        <authorList>
            <person name="Liang J."/>
            <person name="Zhang X.-H."/>
        </authorList>
    </citation>
    <scope>NUCLEOTIDE SEQUENCE</scope>
    <source>
        <strain evidence="1">LJC013</strain>
    </source>
</reference>
<name>A0ABY5IF26_9VIBR</name>
<dbReference type="EMBL" id="CP050471">
    <property type="protein sequence ID" value="UTZ32887.1"/>
    <property type="molecule type" value="Genomic_DNA"/>
</dbReference>
<dbReference type="Proteomes" id="UP001059912">
    <property type="component" value="Chromosome 2"/>
</dbReference>
<organism evidence="1 2">
    <name type="scientific">Vibrio campbellii</name>
    <dbReference type="NCBI Taxonomy" id="680"/>
    <lineage>
        <taxon>Bacteria</taxon>
        <taxon>Pseudomonadati</taxon>
        <taxon>Pseudomonadota</taxon>
        <taxon>Gammaproteobacteria</taxon>
        <taxon>Vibrionales</taxon>
        <taxon>Vibrionaceae</taxon>
        <taxon>Vibrio</taxon>
    </lineage>
</organism>
<accession>A0ABY5IF26</accession>
<dbReference type="RefSeq" id="WP_255902758.1">
    <property type="nucleotide sequence ID" value="NZ_CP050465.1"/>
</dbReference>
<dbReference type="PROSITE" id="PS51257">
    <property type="entry name" value="PROKAR_LIPOPROTEIN"/>
    <property type="match status" value="1"/>
</dbReference>